<dbReference type="EMBL" id="JAAAIL010000006">
    <property type="protein sequence ID" value="KAG0281824.1"/>
    <property type="molecule type" value="Genomic_DNA"/>
</dbReference>
<keyword evidence="2" id="KW-0812">Transmembrane</keyword>
<gene>
    <name evidence="3" type="ORF">BGZ95_009761</name>
</gene>
<reference evidence="3" key="1">
    <citation type="journal article" date="2020" name="Fungal Divers.">
        <title>Resolving the Mortierellaceae phylogeny through synthesis of multi-gene phylogenetics and phylogenomics.</title>
        <authorList>
            <person name="Vandepol N."/>
            <person name="Liber J."/>
            <person name="Desiro A."/>
            <person name="Na H."/>
            <person name="Kennedy M."/>
            <person name="Barry K."/>
            <person name="Grigoriev I.V."/>
            <person name="Miller A.N."/>
            <person name="O'Donnell K."/>
            <person name="Stajich J.E."/>
            <person name="Bonito G."/>
        </authorList>
    </citation>
    <scope>NUCLEOTIDE SEQUENCE</scope>
    <source>
        <strain evidence="3">NRRL 28262</strain>
    </source>
</reference>
<evidence type="ECO:0000313" key="3">
    <source>
        <dbReference type="EMBL" id="KAG0281824.1"/>
    </source>
</evidence>
<feature type="transmembrane region" description="Helical" evidence="2">
    <location>
        <begin position="6"/>
        <end position="26"/>
    </location>
</feature>
<feature type="compositionally biased region" description="Polar residues" evidence="1">
    <location>
        <begin position="141"/>
        <end position="150"/>
    </location>
</feature>
<protein>
    <submittedName>
        <fullName evidence="3">Uncharacterized protein</fullName>
    </submittedName>
</protein>
<evidence type="ECO:0000256" key="1">
    <source>
        <dbReference type="SAM" id="MobiDB-lite"/>
    </source>
</evidence>
<dbReference type="Proteomes" id="UP001194580">
    <property type="component" value="Unassembled WGS sequence"/>
</dbReference>
<proteinExistence type="predicted"/>
<accession>A0AAD4DM75</accession>
<feature type="region of interest" description="Disordered" evidence="1">
    <location>
        <begin position="128"/>
        <end position="170"/>
    </location>
</feature>
<organism evidence="3 4">
    <name type="scientific">Linnemannia exigua</name>
    <dbReference type="NCBI Taxonomy" id="604196"/>
    <lineage>
        <taxon>Eukaryota</taxon>
        <taxon>Fungi</taxon>
        <taxon>Fungi incertae sedis</taxon>
        <taxon>Mucoromycota</taxon>
        <taxon>Mortierellomycotina</taxon>
        <taxon>Mortierellomycetes</taxon>
        <taxon>Mortierellales</taxon>
        <taxon>Mortierellaceae</taxon>
        <taxon>Linnemannia</taxon>
    </lineage>
</organism>
<dbReference type="AlphaFoldDB" id="A0AAD4DM75"/>
<keyword evidence="4" id="KW-1185">Reference proteome</keyword>
<keyword evidence="2" id="KW-1133">Transmembrane helix</keyword>
<evidence type="ECO:0000256" key="2">
    <source>
        <dbReference type="SAM" id="Phobius"/>
    </source>
</evidence>
<keyword evidence="2" id="KW-0472">Membrane</keyword>
<name>A0AAD4DM75_9FUNG</name>
<evidence type="ECO:0000313" key="4">
    <source>
        <dbReference type="Proteomes" id="UP001194580"/>
    </source>
</evidence>
<sequence>MLAIIVLIGIGVIVLGLIIFVSYLGYKHWKSPPPDPTFNPALTNTTPQNHGDNIEIMVDGSAATAIRLLFADWQKARQLKKDAKAEQQRLDSDPNAVPTYAAHVDINQRVHPSVVTSMPYPTLQDDPFNNHIHGGVPPPSYASNTQSPQGSPAVPNYVVVPIPSEPATRS</sequence>
<comment type="caution">
    <text evidence="3">The sequence shown here is derived from an EMBL/GenBank/DDBJ whole genome shotgun (WGS) entry which is preliminary data.</text>
</comment>